<protein>
    <submittedName>
        <fullName evidence="1">Uncharacterized protein</fullName>
    </submittedName>
</protein>
<gene>
    <name evidence="1" type="ORF">P0Y50_12180</name>
</gene>
<dbReference type="Proteomes" id="UP001213664">
    <property type="component" value="Chromosome"/>
</dbReference>
<dbReference type="AlphaFoldDB" id="A0AAJ5WXG4"/>
<reference evidence="1" key="1">
    <citation type="submission" date="2023-03" db="EMBL/GenBank/DDBJ databases">
        <title>Andean soil-derived lignocellulolytic bacterial consortium as a source of novel taxa and putative plastic-active enzymes.</title>
        <authorList>
            <person name="Diaz-Garcia L."/>
            <person name="Chuvochina M."/>
            <person name="Feuerriegel G."/>
            <person name="Bunk B."/>
            <person name="Sproer C."/>
            <person name="Streit W.R."/>
            <person name="Rodriguez L.M."/>
            <person name="Overmann J."/>
            <person name="Jimenez D.J."/>
        </authorList>
    </citation>
    <scope>NUCLEOTIDE SEQUENCE</scope>
    <source>
        <strain evidence="1">MAG 833</strain>
    </source>
</reference>
<sequence>MIPIAAVAITGGLGACSSGLAAKTDATSPLAPRVQELVDANRHYPRWQDFPAAPTGLPDVRQVATNAQRLQADNATLSGEIARIDWTVNEPEALAAQISAKVAAVPVSPDAARTQAEIEAFAQSLRDRAKAPPPLDRRPVR</sequence>
<dbReference type="EMBL" id="CP119326">
    <property type="protein sequence ID" value="WEK39294.1"/>
    <property type="molecule type" value="Genomic_DNA"/>
</dbReference>
<organism evidence="1 2">
    <name type="scientific">Candidatus Brevundimonas colombiensis</name>
    <dbReference type="NCBI Taxonomy" id="3121376"/>
    <lineage>
        <taxon>Bacteria</taxon>
        <taxon>Pseudomonadati</taxon>
        <taxon>Pseudomonadota</taxon>
        <taxon>Alphaproteobacteria</taxon>
        <taxon>Caulobacterales</taxon>
        <taxon>Caulobacteraceae</taxon>
        <taxon>Brevundimonas</taxon>
    </lineage>
</organism>
<evidence type="ECO:0000313" key="2">
    <source>
        <dbReference type="Proteomes" id="UP001213664"/>
    </source>
</evidence>
<proteinExistence type="predicted"/>
<accession>A0AAJ5WXG4</accession>
<evidence type="ECO:0000313" key="1">
    <source>
        <dbReference type="EMBL" id="WEK39294.1"/>
    </source>
</evidence>
<name>A0AAJ5WXG4_9CAUL</name>